<dbReference type="Gene3D" id="1.25.40.10">
    <property type="entry name" value="Tetratricopeptide repeat domain"/>
    <property type="match status" value="1"/>
</dbReference>
<comment type="similarity">
    <text evidence="2">Belongs to the SNAP family.</text>
</comment>
<evidence type="ECO:0000256" key="6">
    <source>
        <dbReference type="ARBA" id="ARBA00023136"/>
    </source>
</evidence>
<dbReference type="Pfam" id="PF14938">
    <property type="entry name" value="SNAP"/>
    <property type="match status" value="1"/>
</dbReference>
<keyword evidence="9" id="KW-0175">Coiled coil</keyword>
<feature type="coiled-coil region" evidence="9">
    <location>
        <begin position="210"/>
        <end position="258"/>
    </location>
</feature>
<dbReference type="GO" id="GO:0016192">
    <property type="term" value="P:vesicle-mediated transport"/>
    <property type="evidence" value="ECO:0007669"/>
    <property type="project" value="UniProtKB-KW"/>
</dbReference>
<keyword evidence="5" id="KW-0653">Protein transport</keyword>
<dbReference type="GO" id="GO:0019905">
    <property type="term" value="F:syntaxin binding"/>
    <property type="evidence" value="ECO:0007669"/>
    <property type="project" value="TreeGrafter"/>
</dbReference>
<evidence type="ECO:0000256" key="9">
    <source>
        <dbReference type="SAM" id="Coils"/>
    </source>
</evidence>
<dbReference type="GO" id="GO:0005774">
    <property type="term" value="C:vacuolar membrane"/>
    <property type="evidence" value="ECO:0007669"/>
    <property type="project" value="TreeGrafter"/>
</dbReference>
<dbReference type="OrthoDB" id="9984275at2759"/>
<proteinExistence type="inferred from homology"/>
<name>A0A9W8DPF1_9FUNG</name>
<organism evidence="11 12">
    <name type="scientific">Mycoemilia scoparia</name>
    <dbReference type="NCBI Taxonomy" id="417184"/>
    <lineage>
        <taxon>Eukaryota</taxon>
        <taxon>Fungi</taxon>
        <taxon>Fungi incertae sedis</taxon>
        <taxon>Zoopagomycota</taxon>
        <taxon>Kickxellomycotina</taxon>
        <taxon>Kickxellomycetes</taxon>
        <taxon>Kickxellales</taxon>
        <taxon>Kickxellaceae</taxon>
        <taxon>Mycoemilia</taxon>
    </lineage>
</organism>
<feature type="region of interest" description="Disordered" evidence="10">
    <location>
        <begin position="1"/>
        <end position="22"/>
    </location>
</feature>
<dbReference type="GO" id="GO:0006886">
    <property type="term" value="P:intracellular protein transport"/>
    <property type="evidence" value="ECO:0007669"/>
    <property type="project" value="InterPro"/>
</dbReference>
<dbReference type="PANTHER" id="PTHR13768:SF2">
    <property type="entry name" value="GAMMA-SOLUBLE NSF ATTACHMENT PROTEIN"/>
    <property type="match status" value="1"/>
</dbReference>
<sequence>MTSNNDFMKNAQQHLRQAEKKSKGGWLSKPEWFLAAAEYDNAANAFNMGGFYEKATECWAKSAEANNKDGNYYQAAMLYEKAANVLYKKLKDPVKAADYLQNASHYFRLKDSADRAAKALEMAGDMVSEIDPNEAAKLFIRSAHILKDENRGRLALETYYKVLSFLVLHSKKRDASELRDIIIDTCKQLGRENRNDTFIINKCYLSLIILALYSKDLKDAEQKLQEFEVEGRAGIGFNNNMSREYEAARKLFETYKNREADEFRQTLANTSVLIAYPSVAKLAGQIEVRAGGIPGDGPVPATTVGSVNSNYNPFKPISEDNDPVKSSTATNAVGGGVGGGPVGDEDDELL</sequence>
<dbReference type="GO" id="GO:0005483">
    <property type="term" value="F:soluble NSF attachment protein activity"/>
    <property type="evidence" value="ECO:0007669"/>
    <property type="project" value="TreeGrafter"/>
</dbReference>
<evidence type="ECO:0000256" key="3">
    <source>
        <dbReference type="ARBA" id="ARBA00022448"/>
    </source>
</evidence>
<dbReference type="InterPro" id="IPR000744">
    <property type="entry name" value="NSF_attach"/>
</dbReference>
<protein>
    <recommendedName>
        <fullName evidence="7">Gamma-soluble NSF attachment protein</fullName>
    </recommendedName>
    <alternativeName>
        <fullName evidence="8">N-ethylmaleimide-sensitive factor attachment protein gamma</fullName>
    </alternativeName>
</protein>
<dbReference type="Proteomes" id="UP001150538">
    <property type="component" value="Unassembled WGS sequence"/>
</dbReference>
<gene>
    <name evidence="11" type="ORF">H4219_005491</name>
</gene>
<evidence type="ECO:0000256" key="8">
    <source>
        <dbReference type="ARBA" id="ARBA00042485"/>
    </source>
</evidence>
<feature type="compositionally biased region" description="Polar residues" evidence="10">
    <location>
        <begin position="1"/>
        <end position="15"/>
    </location>
</feature>
<feature type="compositionally biased region" description="Gly residues" evidence="10">
    <location>
        <begin position="333"/>
        <end position="342"/>
    </location>
</feature>
<evidence type="ECO:0000256" key="2">
    <source>
        <dbReference type="ARBA" id="ARBA00010050"/>
    </source>
</evidence>
<feature type="region of interest" description="Disordered" evidence="10">
    <location>
        <begin position="312"/>
        <end position="350"/>
    </location>
</feature>
<dbReference type="InterPro" id="IPR011990">
    <property type="entry name" value="TPR-like_helical_dom_sf"/>
</dbReference>
<comment type="subcellular location">
    <subcellularLocation>
        <location evidence="1">Membrane</location>
        <topology evidence="1">Peripheral membrane protein</topology>
    </subcellularLocation>
</comment>
<accession>A0A9W8DPF1</accession>
<evidence type="ECO:0000256" key="4">
    <source>
        <dbReference type="ARBA" id="ARBA00022892"/>
    </source>
</evidence>
<dbReference type="SUPFAM" id="SSF48452">
    <property type="entry name" value="TPR-like"/>
    <property type="match status" value="1"/>
</dbReference>
<keyword evidence="4" id="KW-0931">ER-Golgi transport</keyword>
<reference evidence="11" key="1">
    <citation type="submission" date="2022-07" db="EMBL/GenBank/DDBJ databases">
        <title>Phylogenomic reconstructions and comparative analyses of Kickxellomycotina fungi.</title>
        <authorList>
            <person name="Reynolds N.K."/>
            <person name="Stajich J.E."/>
            <person name="Barry K."/>
            <person name="Grigoriev I.V."/>
            <person name="Crous P."/>
            <person name="Smith M.E."/>
        </authorList>
    </citation>
    <scope>NUCLEOTIDE SEQUENCE</scope>
    <source>
        <strain evidence="11">NBRC 100468</strain>
    </source>
</reference>
<evidence type="ECO:0000256" key="1">
    <source>
        <dbReference type="ARBA" id="ARBA00004170"/>
    </source>
</evidence>
<evidence type="ECO:0000256" key="7">
    <source>
        <dbReference type="ARBA" id="ARBA00040047"/>
    </source>
</evidence>
<keyword evidence="12" id="KW-1185">Reference proteome</keyword>
<dbReference type="EMBL" id="JANBPU010000318">
    <property type="protein sequence ID" value="KAJ1912732.1"/>
    <property type="molecule type" value="Genomic_DNA"/>
</dbReference>
<keyword evidence="3" id="KW-0813">Transport</keyword>
<dbReference type="AlphaFoldDB" id="A0A9W8DPF1"/>
<comment type="caution">
    <text evidence="11">The sequence shown here is derived from an EMBL/GenBank/DDBJ whole genome shotgun (WGS) entry which is preliminary data.</text>
</comment>
<dbReference type="GO" id="GO:0031201">
    <property type="term" value="C:SNARE complex"/>
    <property type="evidence" value="ECO:0007669"/>
    <property type="project" value="TreeGrafter"/>
</dbReference>
<keyword evidence="6" id="KW-0472">Membrane</keyword>
<dbReference type="PANTHER" id="PTHR13768">
    <property type="entry name" value="SOLUBLE NSF ATTACHMENT PROTEIN SNAP"/>
    <property type="match status" value="1"/>
</dbReference>
<evidence type="ECO:0000313" key="11">
    <source>
        <dbReference type="EMBL" id="KAJ1912732.1"/>
    </source>
</evidence>
<evidence type="ECO:0000313" key="12">
    <source>
        <dbReference type="Proteomes" id="UP001150538"/>
    </source>
</evidence>
<evidence type="ECO:0000256" key="10">
    <source>
        <dbReference type="SAM" id="MobiDB-lite"/>
    </source>
</evidence>
<evidence type="ECO:0000256" key="5">
    <source>
        <dbReference type="ARBA" id="ARBA00022927"/>
    </source>
</evidence>